<sequence length="108" mass="12171">MRSSEVMRNAQYRNPPRPGIDMGQLMDRTRLRMAPPPNFLVHAVRRSAPAWLWMDTASMRAAENGRPQQTRALGAFGRLDPAQMTGVKKASGPLQKLMQALSRLQKSR</sequence>
<organism evidence="2 3">
    <name type="scientific">Variovorax guangxiensis</name>
    <dbReference type="NCBI Taxonomy" id="1775474"/>
    <lineage>
        <taxon>Bacteria</taxon>
        <taxon>Pseudomonadati</taxon>
        <taxon>Pseudomonadota</taxon>
        <taxon>Betaproteobacteria</taxon>
        <taxon>Burkholderiales</taxon>
        <taxon>Comamonadaceae</taxon>
        <taxon>Variovorax</taxon>
    </lineage>
</organism>
<name>A0A502DHN1_9BURK</name>
<evidence type="ECO:0000256" key="1">
    <source>
        <dbReference type="SAM" id="MobiDB-lite"/>
    </source>
</evidence>
<comment type="caution">
    <text evidence="2">The sequence shown here is derived from an EMBL/GenBank/DDBJ whole genome shotgun (WGS) entry which is preliminary data.</text>
</comment>
<evidence type="ECO:0000313" key="3">
    <source>
        <dbReference type="Proteomes" id="UP000319212"/>
    </source>
</evidence>
<dbReference type="AlphaFoldDB" id="A0A502DHN1"/>
<evidence type="ECO:0000313" key="2">
    <source>
        <dbReference type="EMBL" id="TPG23606.1"/>
    </source>
</evidence>
<dbReference type="EMBL" id="RCZI01000008">
    <property type="protein sequence ID" value="TPG23606.1"/>
    <property type="molecule type" value="Genomic_DNA"/>
</dbReference>
<feature type="region of interest" description="Disordered" evidence="1">
    <location>
        <begin position="1"/>
        <end position="23"/>
    </location>
</feature>
<gene>
    <name evidence="2" type="ORF">EAH82_19610</name>
</gene>
<reference evidence="2 3" key="1">
    <citation type="journal article" date="2019" name="Environ. Microbiol.">
        <title>Species interactions and distinct microbial communities in high Arctic permafrost affected cryosols are associated with the CH4 and CO2 gas fluxes.</title>
        <authorList>
            <person name="Altshuler I."/>
            <person name="Hamel J."/>
            <person name="Turney S."/>
            <person name="Magnuson E."/>
            <person name="Levesque R."/>
            <person name="Greer C."/>
            <person name="Whyte L.G."/>
        </authorList>
    </citation>
    <scope>NUCLEOTIDE SEQUENCE [LARGE SCALE GENOMIC DNA]</scope>
    <source>
        <strain evidence="2 3">S06.C</strain>
    </source>
</reference>
<dbReference type="Proteomes" id="UP000319212">
    <property type="component" value="Unassembled WGS sequence"/>
</dbReference>
<proteinExistence type="predicted"/>
<protein>
    <submittedName>
        <fullName evidence="2">Uncharacterized protein</fullName>
    </submittedName>
</protein>
<accession>A0A502DHN1</accession>